<proteinExistence type="predicted"/>
<gene>
    <name evidence="2" type="ORF">X777_13329</name>
</gene>
<evidence type="ECO:0000256" key="1">
    <source>
        <dbReference type="SAM" id="MobiDB-lite"/>
    </source>
</evidence>
<feature type="compositionally biased region" description="Basic and acidic residues" evidence="1">
    <location>
        <begin position="70"/>
        <end position="79"/>
    </location>
</feature>
<feature type="compositionally biased region" description="Basic residues" evidence="1">
    <location>
        <begin position="37"/>
        <end position="47"/>
    </location>
</feature>
<dbReference type="EMBL" id="KK107078">
    <property type="protein sequence ID" value="EZA60241.1"/>
    <property type="molecule type" value="Genomic_DNA"/>
</dbReference>
<dbReference type="AlphaFoldDB" id="A0A026WWY9"/>
<feature type="region of interest" description="Disordered" evidence="1">
    <location>
        <begin position="70"/>
        <end position="109"/>
    </location>
</feature>
<dbReference type="Proteomes" id="UP000053097">
    <property type="component" value="Unassembled WGS sequence"/>
</dbReference>
<keyword evidence="3" id="KW-1185">Reference proteome</keyword>
<organism evidence="2 3">
    <name type="scientific">Ooceraea biroi</name>
    <name type="common">Clonal raider ant</name>
    <name type="synonym">Cerapachys biroi</name>
    <dbReference type="NCBI Taxonomy" id="2015173"/>
    <lineage>
        <taxon>Eukaryota</taxon>
        <taxon>Metazoa</taxon>
        <taxon>Ecdysozoa</taxon>
        <taxon>Arthropoda</taxon>
        <taxon>Hexapoda</taxon>
        <taxon>Insecta</taxon>
        <taxon>Pterygota</taxon>
        <taxon>Neoptera</taxon>
        <taxon>Endopterygota</taxon>
        <taxon>Hymenoptera</taxon>
        <taxon>Apocrita</taxon>
        <taxon>Aculeata</taxon>
        <taxon>Formicoidea</taxon>
        <taxon>Formicidae</taxon>
        <taxon>Dorylinae</taxon>
        <taxon>Ooceraea</taxon>
    </lineage>
</organism>
<protein>
    <submittedName>
        <fullName evidence="2">Uncharacterized protein</fullName>
    </submittedName>
</protein>
<evidence type="ECO:0000313" key="3">
    <source>
        <dbReference type="Proteomes" id="UP000053097"/>
    </source>
</evidence>
<accession>A0A026WWY9</accession>
<evidence type="ECO:0000313" key="2">
    <source>
        <dbReference type="EMBL" id="EZA60241.1"/>
    </source>
</evidence>
<reference evidence="2 3" key="1">
    <citation type="journal article" date="2014" name="Curr. Biol.">
        <title>The genome of the clonal raider ant Cerapachys biroi.</title>
        <authorList>
            <person name="Oxley P.R."/>
            <person name="Ji L."/>
            <person name="Fetter-Pruneda I."/>
            <person name="McKenzie S.K."/>
            <person name="Li C."/>
            <person name="Hu H."/>
            <person name="Zhang G."/>
            <person name="Kronauer D.J."/>
        </authorList>
    </citation>
    <scope>NUCLEOTIDE SEQUENCE [LARGE SCALE GENOMIC DNA]</scope>
</reference>
<name>A0A026WWY9_OOCBI</name>
<sequence length="109" mass="12815">MMLVVQVVDRGVQQRCGTAWRGQFHRGSKNNFAPRSRLNRRRPRTKTRTWNTSRRGNAIRIRHVAVLFRRRERERSRSVEEDDAQGREAPPGESRSHPRSGHRDRSSTT</sequence>
<feature type="region of interest" description="Disordered" evidence="1">
    <location>
        <begin position="27"/>
        <end position="55"/>
    </location>
</feature>